<name>A0ABR3ENP6_9AGAR</name>
<accession>A0ABR3ENP6</accession>
<organism evidence="1 2">
    <name type="scientific">Marasmius crinis-equi</name>
    <dbReference type="NCBI Taxonomy" id="585013"/>
    <lineage>
        <taxon>Eukaryota</taxon>
        <taxon>Fungi</taxon>
        <taxon>Dikarya</taxon>
        <taxon>Basidiomycota</taxon>
        <taxon>Agaricomycotina</taxon>
        <taxon>Agaricomycetes</taxon>
        <taxon>Agaricomycetidae</taxon>
        <taxon>Agaricales</taxon>
        <taxon>Marasmiineae</taxon>
        <taxon>Marasmiaceae</taxon>
        <taxon>Marasmius</taxon>
    </lineage>
</organism>
<dbReference type="EMBL" id="JBAHYK010002780">
    <property type="protein sequence ID" value="KAL0564446.1"/>
    <property type="molecule type" value="Genomic_DNA"/>
</dbReference>
<evidence type="ECO:0000313" key="1">
    <source>
        <dbReference type="EMBL" id="KAL0564446.1"/>
    </source>
</evidence>
<proteinExistence type="predicted"/>
<feature type="non-terminal residue" evidence="1">
    <location>
        <position position="1"/>
    </location>
</feature>
<comment type="caution">
    <text evidence="1">The sequence shown here is derived from an EMBL/GenBank/DDBJ whole genome shotgun (WGS) entry which is preliminary data.</text>
</comment>
<keyword evidence="2" id="KW-1185">Reference proteome</keyword>
<evidence type="ECO:0000313" key="2">
    <source>
        <dbReference type="Proteomes" id="UP001465976"/>
    </source>
</evidence>
<gene>
    <name evidence="1" type="ORF">V5O48_017601</name>
</gene>
<dbReference type="Proteomes" id="UP001465976">
    <property type="component" value="Unassembled WGS sequence"/>
</dbReference>
<sequence>VPYPISTLQGQQTTQFVGGGPRTLYQGRLAVKLLAGAPIDSQSSTSTSPTAHA</sequence>
<reference evidence="1 2" key="1">
    <citation type="submission" date="2024-02" db="EMBL/GenBank/DDBJ databases">
        <title>A draft genome for the cacao thread blight pathogen Marasmius crinis-equi.</title>
        <authorList>
            <person name="Cohen S.P."/>
            <person name="Baruah I.K."/>
            <person name="Amoako-Attah I."/>
            <person name="Bukari Y."/>
            <person name="Meinhardt L.W."/>
            <person name="Bailey B.A."/>
        </authorList>
    </citation>
    <scope>NUCLEOTIDE SEQUENCE [LARGE SCALE GENOMIC DNA]</scope>
    <source>
        <strain evidence="1 2">GH-76</strain>
    </source>
</reference>
<protein>
    <submittedName>
        <fullName evidence="1">Uncharacterized protein</fullName>
    </submittedName>
</protein>